<keyword evidence="2" id="KW-0540">Nuclease</keyword>
<dbReference type="eggNOG" id="COG2374">
    <property type="taxonomic scope" value="Bacteria"/>
</dbReference>
<keyword evidence="3" id="KW-1185">Reference proteome</keyword>
<dbReference type="STRING" id="385682.SAMN05444380_103151"/>
<accession>A0A1I1VZU2</accession>
<evidence type="ECO:0000259" key="1">
    <source>
        <dbReference type="Pfam" id="PF19580"/>
    </source>
</evidence>
<dbReference type="Proteomes" id="UP000181976">
    <property type="component" value="Unassembled WGS sequence"/>
</dbReference>
<organism evidence="2 3">
    <name type="scientific">Thermophagus xiamenensis</name>
    <dbReference type="NCBI Taxonomy" id="385682"/>
    <lineage>
        <taxon>Bacteria</taxon>
        <taxon>Pseudomonadati</taxon>
        <taxon>Bacteroidota</taxon>
        <taxon>Bacteroidia</taxon>
        <taxon>Marinilabiliales</taxon>
        <taxon>Marinilabiliaceae</taxon>
        <taxon>Thermophagus</taxon>
    </lineage>
</organism>
<protein>
    <submittedName>
        <fullName evidence="2">Endonuclease/Exonuclease/phosphatase family protein</fullName>
    </submittedName>
</protein>
<dbReference type="InParanoid" id="A0A1I1VZU2"/>
<reference evidence="2 3" key="1">
    <citation type="submission" date="2016-10" db="EMBL/GenBank/DDBJ databases">
        <authorList>
            <person name="de Groot N.N."/>
        </authorList>
    </citation>
    <scope>NUCLEOTIDE SEQUENCE [LARGE SCALE GENOMIC DNA]</scope>
    <source>
        <strain evidence="2 3">DSM 19012</strain>
    </source>
</reference>
<dbReference type="InterPro" id="IPR005135">
    <property type="entry name" value="Endo/exonuclease/phosphatase"/>
</dbReference>
<dbReference type="GO" id="GO:0004527">
    <property type="term" value="F:exonuclease activity"/>
    <property type="evidence" value="ECO:0007669"/>
    <property type="project" value="UniProtKB-KW"/>
</dbReference>
<proteinExistence type="predicted"/>
<evidence type="ECO:0000313" key="2">
    <source>
        <dbReference type="EMBL" id="SFD88411.1"/>
    </source>
</evidence>
<dbReference type="GO" id="GO:0004519">
    <property type="term" value="F:endonuclease activity"/>
    <property type="evidence" value="ECO:0007669"/>
    <property type="project" value="UniProtKB-KW"/>
</dbReference>
<name>A0A1I1VZU2_9BACT</name>
<dbReference type="SUPFAM" id="SSF56219">
    <property type="entry name" value="DNase I-like"/>
    <property type="match status" value="1"/>
</dbReference>
<keyword evidence="2" id="KW-0378">Hydrolase</keyword>
<dbReference type="Gene3D" id="3.60.10.10">
    <property type="entry name" value="Endonuclease/exonuclease/phosphatase"/>
    <property type="match status" value="1"/>
</dbReference>
<keyword evidence="2" id="KW-0269">Exonuclease</keyword>
<keyword evidence="2" id="KW-0255">Endonuclease</keyword>
<evidence type="ECO:0000313" key="3">
    <source>
        <dbReference type="Proteomes" id="UP000181976"/>
    </source>
</evidence>
<dbReference type="PANTHER" id="PTHR42834">
    <property type="entry name" value="ENDONUCLEASE/EXONUCLEASE/PHOSPHATASE FAMILY PROTEIN (AFU_ORTHOLOGUE AFUA_3G09210)"/>
    <property type="match status" value="1"/>
</dbReference>
<sequence length="358" mass="40994">MNIEFNKSMKSKIYVTTALVLMAILLARPEKGNAQKIRAGIIAFYNLENLFDTLDTPGVLDTEFTPDGPKHWTSEKYWTKINNLGRVIARIGSHENINGPAILGVSEVENRTVLEDLVHSEHLKNLNYQIVHYDSPDERGVDVALLYQPRYFKITNARNVPLFLLREDGERDYTRDQLVVSGLFDGDPMHIIVNHWPSRYGGQKASAPLRIEAAKLTRSLVDSIRTIHPNDKIVIMGDLNDDPIDKSVKKYLNTEGKQQKIKDDQLYNPMETLYKKGIGSLAYQGKWNLFDQIIITPNMLEEQDGYRLNAARIFNDAFLLRDAGRYKKYPHRTFVGNDFQGGYSDHLPVYIIVVKNIR</sequence>
<dbReference type="AlphaFoldDB" id="A0A1I1VZU2"/>
<dbReference type="PANTHER" id="PTHR42834:SF1">
    <property type="entry name" value="ENDONUCLEASE_EXONUCLEASE_PHOSPHATASE FAMILY PROTEIN (AFU_ORTHOLOGUE AFUA_3G09210)"/>
    <property type="match status" value="1"/>
</dbReference>
<dbReference type="InterPro" id="IPR036691">
    <property type="entry name" value="Endo/exonu/phosph_ase_sf"/>
</dbReference>
<feature type="domain" description="Endonuclease/exonuclease/phosphatase" evidence="1">
    <location>
        <begin position="42"/>
        <end position="354"/>
    </location>
</feature>
<dbReference type="EMBL" id="FONA01000003">
    <property type="protein sequence ID" value="SFD88411.1"/>
    <property type="molecule type" value="Genomic_DNA"/>
</dbReference>
<dbReference type="Pfam" id="PF19580">
    <property type="entry name" value="Exo_endo_phos_3"/>
    <property type="match status" value="1"/>
</dbReference>
<gene>
    <name evidence="2" type="ORF">SAMN05444380_103151</name>
</gene>